<sequence>MKLRNYITRYQEFREWSETNRPEIVSDVENLGNELRHSIEAYRQ</sequence>
<reference evidence="1" key="1">
    <citation type="submission" date="2018-05" db="EMBL/GenBank/DDBJ databases">
        <authorList>
            <person name="Lanie J.A."/>
            <person name="Ng W.-L."/>
            <person name="Kazmierczak K.M."/>
            <person name="Andrzejewski T.M."/>
            <person name="Davidsen T.M."/>
            <person name="Wayne K.J."/>
            <person name="Tettelin H."/>
            <person name="Glass J.I."/>
            <person name="Rusch D."/>
            <person name="Podicherti R."/>
            <person name="Tsui H.-C.T."/>
            <person name="Winkler M.E."/>
        </authorList>
    </citation>
    <scope>NUCLEOTIDE SEQUENCE</scope>
</reference>
<gene>
    <name evidence="1" type="ORF">METZ01_LOCUS86791</name>
</gene>
<protein>
    <submittedName>
        <fullName evidence="1">Uncharacterized protein</fullName>
    </submittedName>
</protein>
<evidence type="ECO:0000313" key="1">
    <source>
        <dbReference type="EMBL" id="SVA33937.1"/>
    </source>
</evidence>
<proteinExistence type="predicted"/>
<feature type="non-terminal residue" evidence="1">
    <location>
        <position position="44"/>
    </location>
</feature>
<dbReference type="AlphaFoldDB" id="A0A381V2R1"/>
<dbReference type="EMBL" id="UINC01007547">
    <property type="protein sequence ID" value="SVA33937.1"/>
    <property type="molecule type" value="Genomic_DNA"/>
</dbReference>
<accession>A0A381V2R1</accession>
<organism evidence="1">
    <name type="scientific">marine metagenome</name>
    <dbReference type="NCBI Taxonomy" id="408172"/>
    <lineage>
        <taxon>unclassified sequences</taxon>
        <taxon>metagenomes</taxon>
        <taxon>ecological metagenomes</taxon>
    </lineage>
</organism>
<name>A0A381V2R1_9ZZZZ</name>